<name>A0ACB9PX24_BAUVA</name>
<evidence type="ECO:0000313" key="1">
    <source>
        <dbReference type="EMBL" id="KAI4352905.1"/>
    </source>
</evidence>
<dbReference type="EMBL" id="CM039428">
    <property type="protein sequence ID" value="KAI4352905.1"/>
    <property type="molecule type" value="Genomic_DNA"/>
</dbReference>
<evidence type="ECO:0000313" key="2">
    <source>
        <dbReference type="Proteomes" id="UP000828941"/>
    </source>
</evidence>
<sequence>MGFRELRLSLLILICLISFASSSPNQKNLPSEFMQKIKLEDEVIDGSKIEGGSHHPSGARGQSNGENGGSRSPNTQGGSAVIPVVVGGAAANNLHHQNHHGAANCNLNRISVLTLLMITLVSLLIQLILLN</sequence>
<gene>
    <name evidence="1" type="ORF">L6164_007112</name>
</gene>
<protein>
    <submittedName>
        <fullName evidence="1">Uncharacterized protein</fullName>
    </submittedName>
</protein>
<accession>A0ACB9PX24</accession>
<dbReference type="Proteomes" id="UP000828941">
    <property type="component" value="Chromosome 3"/>
</dbReference>
<comment type="caution">
    <text evidence="1">The sequence shown here is derived from an EMBL/GenBank/DDBJ whole genome shotgun (WGS) entry which is preliminary data.</text>
</comment>
<keyword evidence="2" id="KW-1185">Reference proteome</keyword>
<organism evidence="1 2">
    <name type="scientific">Bauhinia variegata</name>
    <name type="common">Purple orchid tree</name>
    <name type="synonym">Phanera variegata</name>
    <dbReference type="NCBI Taxonomy" id="167791"/>
    <lineage>
        <taxon>Eukaryota</taxon>
        <taxon>Viridiplantae</taxon>
        <taxon>Streptophyta</taxon>
        <taxon>Embryophyta</taxon>
        <taxon>Tracheophyta</taxon>
        <taxon>Spermatophyta</taxon>
        <taxon>Magnoliopsida</taxon>
        <taxon>eudicotyledons</taxon>
        <taxon>Gunneridae</taxon>
        <taxon>Pentapetalae</taxon>
        <taxon>rosids</taxon>
        <taxon>fabids</taxon>
        <taxon>Fabales</taxon>
        <taxon>Fabaceae</taxon>
        <taxon>Cercidoideae</taxon>
        <taxon>Cercideae</taxon>
        <taxon>Bauhiniinae</taxon>
        <taxon>Bauhinia</taxon>
    </lineage>
</organism>
<proteinExistence type="predicted"/>
<reference evidence="1 2" key="1">
    <citation type="journal article" date="2022" name="DNA Res.">
        <title>Chromosomal-level genome assembly of the orchid tree Bauhinia variegata (Leguminosae; Cercidoideae) supports the allotetraploid origin hypothesis of Bauhinia.</title>
        <authorList>
            <person name="Zhong Y."/>
            <person name="Chen Y."/>
            <person name="Zheng D."/>
            <person name="Pang J."/>
            <person name="Liu Y."/>
            <person name="Luo S."/>
            <person name="Meng S."/>
            <person name="Qian L."/>
            <person name="Wei D."/>
            <person name="Dai S."/>
            <person name="Zhou R."/>
        </authorList>
    </citation>
    <scope>NUCLEOTIDE SEQUENCE [LARGE SCALE GENOMIC DNA]</scope>
    <source>
        <strain evidence="1">BV-YZ2020</strain>
    </source>
</reference>